<proteinExistence type="predicted"/>
<dbReference type="EMBL" id="CP019980">
    <property type="protein sequence ID" value="AVK96815.1"/>
    <property type="molecule type" value="Genomic_DNA"/>
</dbReference>
<sequence length="319" mass="34513">MKGGKKMGYLNKDNGNQNFNNSLKHCNCQNHSNCSNRCSKKCCHQCQPCQCSCCGNVGGGGPIEINIFGFNTSGFTYVLSQGGKSIERAVSFSVFGIDFNSDGILPHPRTISGIVRRDGTIPSGSVGFTVSHAPNTGTYRVIFTKPFSIVSPDQEPTLEIIPDPVNVQVGRPGFGTGEGVTDVISGIISSEGAILDGTTLECSQEYAFTVEKNDCQPGFYRVRFKPELQVRTLLRGGIEISIIDLQVQSPGCCANNCSCNRKCTCRSSSSTGEVYSQGIDLPFVDRSGFIYRPYEITDVGKVYVDLPVSFSALLIREES</sequence>
<dbReference type="Proteomes" id="UP000238825">
    <property type="component" value="Chromosome"/>
</dbReference>
<dbReference type="AlphaFoldDB" id="A0A2S0K0A2"/>
<evidence type="ECO:0000313" key="2">
    <source>
        <dbReference type="Proteomes" id="UP000238825"/>
    </source>
</evidence>
<protein>
    <submittedName>
        <fullName evidence="1">Uncharacterized protein</fullName>
    </submittedName>
</protein>
<reference evidence="1 2" key="1">
    <citation type="submission" date="2017-03" db="EMBL/GenBank/DDBJ databases">
        <title>The whole genome sequencing and assembly of Lysinibacillus sphaericus DSM 28T strain.</title>
        <authorList>
            <person name="Lee Y.-J."/>
            <person name="Yi H."/>
            <person name="Bahn Y.-S."/>
            <person name="Kim J.F."/>
            <person name="Lee D.-W."/>
        </authorList>
    </citation>
    <scope>NUCLEOTIDE SEQUENCE [LARGE SCALE GENOMIC DNA]</scope>
    <source>
        <strain evidence="1 2">DSM 28</strain>
    </source>
</reference>
<evidence type="ECO:0000313" key="1">
    <source>
        <dbReference type="EMBL" id="AVK96815.1"/>
    </source>
</evidence>
<gene>
    <name evidence="1" type="ORF">LS41612_11345</name>
</gene>
<dbReference type="RefSeq" id="WP_024364139.1">
    <property type="nucleotide sequence ID" value="NZ_CP139099.1"/>
</dbReference>
<accession>A0A2S0K0A2</accession>
<name>A0A2S0K0A2_LYSSH</name>
<organism evidence="1 2">
    <name type="scientific">Lysinibacillus sphaericus</name>
    <name type="common">Bacillus sphaericus</name>
    <dbReference type="NCBI Taxonomy" id="1421"/>
    <lineage>
        <taxon>Bacteria</taxon>
        <taxon>Bacillati</taxon>
        <taxon>Bacillota</taxon>
        <taxon>Bacilli</taxon>
        <taxon>Bacillales</taxon>
        <taxon>Bacillaceae</taxon>
        <taxon>Lysinibacillus</taxon>
    </lineage>
</organism>